<feature type="transmembrane region" description="Helical" evidence="2">
    <location>
        <begin position="166"/>
        <end position="183"/>
    </location>
</feature>
<dbReference type="EMBL" id="ODYU01005433">
    <property type="protein sequence ID" value="SOQ46275.1"/>
    <property type="molecule type" value="Genomic_DNA"/>
</dbReference>
<feature type="region of interest" description="Disordered" evidence="1">
    <location>
        <begin position="67"/>
        <end position="90"/>
    </location>
</feature>
<keyword evidence="2" id="KW-0472">Membrane</keyword>
<dbReference type="AlphaFoldDB" id="A0A2H1VZK6"/>
<protein>
    <submittedName>
        <fullName evidence="3">SFRICE_016166</fullName>
    </submittedName>
</protein>
<organism evidence="3">
    <name type="scientific">Spodoptera frugiperda</name>
    <name type="common">Fall armyworm</name>
    <dbReference type="NCBI Taxonomy" id="7108"/>
    <lineage>
        <taxon>Eukaryota</taxon>
        <taxon>Metazoa</taxon>
        <taxon>Ecdysozoa</taxon>
        <taxon>Arthropoda</taxon>
        <taxon>Hexapoda</taxon>
        <taxon>Insecta</taxon>
        <taxon>Pterygota</taxon>
        <taxon>Neoptera</taxon>
        <taxon>Endopterygota</taxon>
        <taxon>Lepidoptera</taxon>
        <taxon>Glossata</taxon>
        <taxon>Ditrysia</taxon>
        <taxon>Noctuoidea</taxon>
        <taxon>Noctuidae</taxon>
        <taxon>Amphipyrinae</taxon>
        <taxon>Spodoptera</taxon>
    </lineage>
</organism>
<keyword evidence="2" id="KW-0812">Transmembrane</keyword>
<proteinExistence type="predicted"/>
<sequence>MTAQLARWRGNSLPRNVSRVRFPLGGTLCVIHKLLFRVWVSCVCELVFMFVNAPTTQEKILMRSKIKKKLKSPDGSPDRKQSPSPMDTWNTRGAQVASLLMVRNLRVIGESGIGKIGPPVTSSKQRNTTQSSFHVGLLAVAGQLAAALQVAGSILARSNSLCDPQMVVSGLGVILIESIMIFGSRKELLSIFELEWWVPV</sequence>
<accession>A0A2H1VZK6</accession>
<name>A0A2H1VZK6_SPOFR</name>
<feature type="transmembrane region" description="Helical" evidence="2">
    <location>
        <begin position="133"/>
        <end position="154"/>
    </location>
</feature>
<gene>
    <name evidence="3" type="ORF">SFRICE_016166</name>
</gene>
<keyword evidence="2" id="KW-1133">Transmembrane helix</keyword>
<evidence type="ECO:0000256" key="2">
    <source>
        <dbReference type="SAM" id="Phobius"/>
    </source>
</evidence>
<reference evidence="3" key="1">
    <citation type="submission" date="2016-07" db="EMBL/GenBank/DDBJ databases">
        <authorList>
            <person name="Bretaudeau A."/>
        </authorList>
    </citation>
    <scope>NUCLEOTIDE SEQUENCE</scope>
    <source>
        <strain evidence="3">Rice</strain>
        <tissue evidence="3">Whole body</tissue>
    </source>
</reference>
<evidence type="ECO:0000313" key="3">
    <source>
        <dbReference type="EMBL" id="SOQ46275.1"/>
    </source>
</evidence>
<evidence type="ECO:0000256" key="1">
    <source>
        <dbReference type="SAM" id="MobiDB-lite"/>
    </source>
</evidence>